<organism evidence="1 2">
    <name type="scientific">Coffea canephora</name>
    <name type="common">Robusta coffee</name>
    <dbReference type="NCBI Taxonomy" id="49390"/>
    <lineage>
        <taxon>Eukaryota</taxon>
        <taxon>Viridiplantae</taxon>
        <taxon>Streptophyta</taxon>
        <taxon>Embryophyta</taxon>
        <taxon>Tracheophyta</taxon>
        <taxon>Spermatophyta</taxon>
        <taxon>Magnoliopsida</taxon>
        <taxon>eudicotyledons</taxon>
        <taxon>Gunneridae</taxon>
        <taxon>Pentapetalae</taxon>
        <taxon>asterids</taxon>
        <taxon>lamiids</taxon>
        <taxon>Gentianales</taxon>
        <taxon>Rubiaceae</taxon>
        <taxon>Ixoroideae</taxon>
        <taxon>Gardenieae complex</taxon>
        <taxon>Bertiereae - Coffeeae clade</taxon>
        <taxon>Coffeeae</taxon>
        <taxon>Coffea</taxon>
    </lineage>
</organism>
<protein>
    <submittedName>
        <fullName evidence="1">DH200=94 genomic scaffold, scaffold_163</fullName>
    </submittedName>
</protein>
<dbReference type="AlphaFoldDB" id="A0A068VA87"/>
<sequence length="77" mass="8934">MFPHSTGSIYSYRSILCPDLVLLVLVRSRFGSSVLCYKFLPRTVDYVKSLNKALRVLKEEQVTKMFGPYKSNHNMMK</sequence>
<dbReference type="EMBL" id="HG739247">
    <property type="protein sequence ID" value="CDP17474.1"/>
    <property type="molecule type" value="Genomic_DNA"/>
</dbReference>
<dbReference type="Proteomes" id="UP000295252">
    <property type="component" value="Unassembled WGS sequence"/>
</dbReference>
<name>A0A068VA87_COFCA</name>
<dbReference type="Gramene" id="CDP17474">
    <property type="protein sequence ID" value="CDP17474"/>
    <property type="gene ID" value="GSCOC_T00001837001"/>
</dbReference>
<proteinExistence type="predicted"/>
<evidence type="ECO:0000313" key="2">
    <source>
        <dbReference type="Proteomes" id="UP000295252"/>
    </source>
</evidence>
<evidence type="ECO:0000313" key="1">
    <source>
        <dbReference type="EMBL" id="CDP17474.1"/>
    </source>
</evidence>
<gene>
    <name evidence="1" type="ORF">GSCOC_T00001837001</name>
</gene>
<keyword evidence="2" id="KW-1185">Reference proteome</keyword>
<accession>A0A068VA87</accession>
<reference evidence="2" key="1">
    <citation type="journal article" date="2014" name="Science">
        <title>The coffee genome provides insight into the convergent evolution of caffeine biosynthesis.</title>
        <authorList>
            <person name="Denoeud F."/>
            <person name="Carretero-Paulet L."/>
            <person name="Dereeper A."/>
            <person name="Droc G."/>
            <person name="Guyot R."/>
            <person name="Pietrella M."/>
            <person name="Zheng C."/>
            <person name="Alberti A."/>
            <person name="Anthony F."/>
            <person name="Aprea G."/>
            <person name="Aury J.M."/>
            <person name="Bento P."/>
            <person name="Bernard M."/>
            <person name="Bocs S."/>
            <person name="Campa C."/>
            <person name="Cenci A."/>
            <person name="Combes M.C."/>
            <person name="Crouzillat D."/>
            <person name="Da Silva C."/>
            <person name="Daddiego L."/>
            <person name="De Bellis F."/>
            <person name="Dussert S."/>
            <person name="Garsmeur O."/>
            <person name="Gayraud T."/>
            <person name="Guignon V."/>
            <person name="Jahn K."/>
            <person name="Jamilloux V."/>
            <person name="Joet T."/>
            <person name="Labadie K."/>
            <person name="Lan T."/>
            <person name="Leclercq J."/>
            <person name="Lepelley M."/>
            <person name="Leroy T."/>
            <person name="Li L.T."/>
            <person name="Librado P."/>
            <person name="Lopez L."/>
            <person name="Munoz A."/>
            <person name="Noel B."/>
            <person name="Pallavicini A."/>
            <person name="Perrotta G."/>
            <person name="Poncet V."/>
            <person name="Pot D."/>
            <person name="Priyono X."/>
            <person name="Rigoreau M."/>
            <person name="Rouard M."/>
            <person name="Rozas J."/>
            <person name="Tranchant-Dubreuil C."/>
            <person name="VanBuren R."/>
            <person name="Zhang Q."/>
            <person name="Andrade A.C."/>
            <person name="Argout X."/>
            <person name="Bertrand B."/>
            <person name="de Kochko A."/>
            <person name="Graziosi G."/>
            <person name="Henry R.J."/>
            <person name="Jayarama X."/>
            <person name="Ming R."/>
            <person name="Nagai C."/>
            <person name="Rounsley S."/>
            <person name="Sankoff D."/>
            <person name="Giuliano G."/>
            <person name="Albert V.A."/>
            <person name="Wincker P."/>
            <person name="Lashermes P."/>
        </authorList>
    </citation>
    <scope>NUCLEOTIDE SEQUENCE [LARGE SCALE GENOMIC DNA]</scope>
    <source>
        <strain evidence="2">cv. DH200-94</strain>
    </source>
</reference>
<dbReference type="InParanoid" id="A0A068VA87"/>